<dbReference type="Gene3D" id="2.40.170.20">
    <property type="entry name" value="TonB-dependent receptor, beta-barrel domain"/>
    <property type="match status" value="1"/>
</dbReference>
<evidence type="ECO:0000259" key="12">
    <source>
        <dbReference type="Pfam" id="PF00593"/>
    </source>
</evidence>
<keyword evidence="4 10" id="KW-0812">Transmembrane</keyword>
<dbReference type="AlphaFoldDB" id="A0A5M6DK41"/>
<dbReference type="GO" id="GO:0015344">
    <property type="term" value="F:siderophore uptake transmembrane transporter activity"/>
    <property type="evidence" value="ECO:0007669"/>
    <property type="project" value="TreeGrafter"/>
</dbReference>
<keyword evidence="3 10" id="KW-1134">Transmembrane beta strand</keyword>
<dbReference type="Pfam" id="PF00593">
    <property type="entry name" value="TonB_dep_Rec_b-barrel"/>
    <property type="match status" value="1"/>
</dbReference>
<reference evidence="14 15" key="1">
    <citation type="submission" date="2019-09" db="EMBL/GenBank/DDBJ databases">
        <title>Genome sequence and assembly of Adhaeribacter sp.</title>
        <authorList>
            <person name="Chhetri G."/>
        </authorList>
    </citation>
    <scope>NUCLEOTIDE SEQUENCE [LARGE SCALE GENOMIC DNA]</scope>
    <source>
        <strain evidence="14 15">DK36</strain>
    </source>
</reference>
<organism evidence="14 15">
    <name type="scientific">Adhaeribacter rhizoryzae</name>
    <dbReference type="NCBI Taxonomy" id="2607907"/>
    <lineage>
        <taxon>Bacteria</taxon>
        <taxon>Pseudomonadati</taxon>
        <taxon>Bacteroidota</taxon>
        <taxon>Cytophagia</taxon>
        <taxon>Cytophagales</taxon>
        <taxon>Hymenobacteraceae</taxon>
        <taxon>Adhaeribacter</taxon>
    </lineage>
</organism>
<dbReference type="PANTHER" id="PTHR30069">
    <property type="entry name" value="TONB-DEPENDENT OUTER MEMBRANE RECEPTOR"/>
    <property type="match status" value="1"/>
</dbReference>
<dbReference type="PROSITE" id="PS52016">
    <property type="entry name" value="TONB_DEPENDENT_REC_3"/>
    <property type="match status" value="1"/>
</dbReference>
<dbReference type="InterPro" id="IPR036942">
    <property type="entry name" value="Beta-barrel_TonB_sf"/>
</dbReference>
<keyword evidence="15" id="KW-1185">Reference proteome</keyword>
<keyword evidence="9 10" id="KW-0998">Cell outer membrane</keyword>
<comment type="caution">
    <text evidence="14">The sequence shown here is derived from an EMBL/GenBank/DDBJ whole genome shotgun (WGS) entry which is preliminary data.</text>
</comment>
<dbReference type="PANTHER" id="PTHR30069:SF29">
    <property type="entry name" value="HEMOGLOBIN AND HEMOGLOBIN-HAPTOGLOBIN-BINDING PROTEIN 1-RELATED"/>
    <property type="match status" value="1"/>
</dbReference>
<dbReference type="InterPro" id="IPR000531">
    <property type="entry name" value="Beta-barrel_TonB"/>
</dbReference>
<evidence type="ECO:0000256" key="7">
    <source>
        <dbReference type="ARBA" id="ARBA00023136"/>
    </source>
</evidence>
<dbReference type="RefSeq" id="WP_150087844.1">
    <property type="nucleotide sequence ID" value="NZ_VWSF01000004.1"/>
</dbReference>
<evidence type="ECO:0000313" key="15">
    <source>
        <dbReference type="Proteomes" id="UP000323426"/>
    </source>
</evidence>
<keyword evidence="6 11" id="KW-0798">TonB box</keyword>
<name>A0A5M6DK41_9BACT</name>
<dbReference type="Proteomes" id="UP000323426">
    <property type="component" value="Unassembled WGS sequence"/>
</dbReference>
<proteinExistence type="inferred from homology"/>
<dbReference type="SUPFAM" id="SSF49464">
    <property type="entry name" value="Carboxypeptidase regulatory domain-like"/>
    <property type="match status" value="1"/>
</dbReference>
<comment type="similarity">
    <text evidence="10 11">Belongs to the TonB-dependent receptor family.</text>
</comment>
<evidence type="ECO:0000313" key="14">
    <source>
        <dbReference type="EMBL" id="KAA5547927.1"/>
    </source>
</evidence>
<evidence type="ECO:0000256" key="6">
    <source>
        <dbReference type="ARBA" id="ARBA00023077"/>
    </source>
</evidence>
<evidence type="ECO:0000256" key="8">
    <source>
        <dbReference type="ARBA" id="ARBA00023170"/>
    </source>
</evidence>
<dbReference type="Gene3D" id="2.170.130.10">
    <property type="entry name" value="TonB-dependent receptor, plug domain"/>
    <property type="match status" value="1"/>
</dbReference>
<evidence type="ECO:0000256" key="9">
    <source>
        <dbReference type="ARBA" id="ARBA00023237"/>
    </source>
</evidence>
<evidence type="ECO:0000256" key="10">
    <source>
        <dbReference type="PROSITE-ProRule" id="PRU01360"/>
    </source>
</evidence>
<dbReference type="GO" id="GO:0009279">
    <property type="term" value="C:cell outer membrane"/>
    <property type="evidence" value="ECO:0007669"/>
    <property type="project" value="UniProtKB-SubCell"/>
</dbReference>
<evidence type="ECO:0000256" key="1">
    <source>
        <dbReference type="ARBA" id="ARBA00004571"/>
    </source>
</evidence>
<evidence type="ECO:0000256" key="5">
    <source>
        <dbReference type="ARBA" id="ARBA00022729"/>
    </source>
</evidence>
<protein>
    <submittedName>
        <fullName evidence="14">TonB-dependent receptor plug domain-containing protein</fullName>
    </submittedName>
</protein>
<evidence type="ECO:0000259" key="13">
    <source>
        <dbReference type="Pfam" id="PF07715"/>
    </source>
</evidence>
<dbReference type="GO" id="GO:0044718">
    <property type="term" value="P:siderophore transmembrane transport"/>
    <property type="evidence" value="ECO:0007669"/>
    <property type="project" value="TreeGrafter"/>
</dbReference>
<keyword evidence="7 10" id="KW-0472">Membrane</keyword>
<dbReference type="InterPro" id="IPR012910">
    <property type="entry name" value="Plug_dom"/>
</dbReference>
<dbReference type="InterPro" id="IPR008969">
    <property type="entry name" value="CarboxyPept-like_regulatory"/>
</dbReference>
<evidence type="ECO:0000256" key="4">
    <source>
        <dbReference type="ARBA" id="ARBA00022692"/>
    </source>
</evidence>
<dbReference type="Pfam" id="PF13715">
    <property type="entry name" value="CarbopepD_reg_2"/>
    <property type="match status" value="1"/>
</dbReference>
<evidence type="ECO:0000256" key="11">
    <source>
        <dbReference type="RuleBase" id="RU003357"/>
    </source>
</evidence>
<evidence type="ECO:0000256" key="2">
    <source>
        <dbReference type="ARBA" id="ARBA00022448"/>
    </source>
</evidence>
<keyword evidence="8 14" id="KW-0675">Receptor</keyword>
<dbReference type="InterPro" id="IPR039426">
    <property type="entry name" value="TonB-dep_rcpt-like"/>
</dbReference>
<gene>
    <name evidence="14" type="ORF">F0145_08295</name>
</gene>
<dbReference type="SUPFAM" id="SSF56935">
    <property type="entry name" value="Porins"/>
    <property type="match status" value="1"/>
</dbReference>
<keyword evidence="5" id="KW-0732">Signal</keyword>
<feature type="domain" description="TonB-dependent receptor-like beta-barrel" evidence="12">
    <location>
        <begin position="365"/>
        <end position="789"/>
    </location>
</feature>
<dbReference type="Pfam" id="PF07715">
    <property type="entry name" value="Plug"/>
    <property type="match status" value="1"/>
</dbReference>
<dbReference type="InterPro" id="IPR037066">
    <property type="entry name" value="Plug_dom_sf"/>
</dbReference>
<accession>A0A5M6DK41</accession>
<sequence length="816" mass="91688">MLLFSLRTYTYLPLRIFLLTIFFWLLLVAGLQAQIITVVDKTTEQPVALVNLISPDGKITATTNAKGKADISEFKAVNEINFSLVGYRTLTLAYAAVAQMNFTVALTPSSYSLNEVVVSASKFNEKREEVPQQIQVINARELKFMSQATTADVLAQTGNILVQKSQLGGGSPIIRGFEANKVLLVVDGVRMNNAIYRAGHLQNVITLDNAVLDRAEVVFGPGSVVYGSDALGGVMHFYTRNPILATTEKSKNIQVNAFSRYATAANEKTIHVDVNLGFRKIGFLSSFTYTNFSDLRQGKRRNKFNEANGLRTFYVQRVNNQDSIFRNANPNQLRPSGYRQYDILQKIKYQPSENISHLLNIQYSTTTDIPRFDRLTLLRNGKPRFAEWYYGPQKRLLTAYTLDKKGAGAFYDNSRLTAAYQHIAESRMDRDLNNVFRNNRLEAVDIYSFNWDFEKDTGKNEFRYGVEGNHNTVQSSAFKYNVNTSETSPLDTRYPDGGSTMSSVAAYITHAYEASPKFILHDGLRYSQVKLTANFKDKTFFPFPFDDVTQQNGALNGNLGLTFLPGKEWRLAGLVSSGFRAPNVDDLSKVFESVPGTVIVPNPNLKPEYTYNAELTLTKGFNQRVRVEGTGYYTWYRQAITTQPGAFNNETQINYNNQLSRVLTNVNAQKAYVYGFSGNLVADISAAVSLTSSLNYTFGRIQTDSTDYPLDHIPPVFGRTAVNLKLNKFQGEFFAQYNGAKALRHYNLLGEDNFAFATPTGMPAWYTLNLRTAYQVHKYIQLQAALENILDKHYRVFASTISAPGRNFSLTVRGSF</sequence>
<dbReference type="EMBL" id="VWSF01000004">
    <property type="protein sequence ID" value="KAA5547927.1"/>
    <property type="molecule type" value="Genomic_DNA"/>
</dbReference>
<comment type="subcellular location">
    <subcellularLocation>
        <location evidence="1 10">Cell outer membrane</location>
        <topology evidence="1 10">Multi-pass membrane protein</topology>
    </subcellularLocation>
</comment>
<keyword evidence="2 10" id="KW-0813">Transport</keyword>
<feature type="domain" description="TonB-dependent receptor plug" evidence="13">
    <location>
        <begin position="127"/>
        <end position="234"/>
    </location>
</feature>
<dbReference type="PROSITE" id="PS01156">
    <property type="entry name" value="TONB_DEPENDENT_REC_2"/>
    <property type="match status" value="1"/>
</dbReference>
<dbReference type="InterPro" id="IPR010917">
    <property type="entry name" value="TonB_rcpt_CS"/>
</dbReference>
<evidence type="ECO:0000256" key="3">
    <source>
        <dbReference type="ARBA" id="ARBA00022452"/>
    </source>
</evidence>